<keyword evidence="5" id="KW-0472">Membrane</keyword>
<feature type="domain" description="Cytochrome c" evidence="6">
    <location>
        <begin position="188"/>
        <end position="274"/>
    </location>
</feature>
<dbReference type="GO" id="GO:0046872">
    <property type="term" value="F:metal ion binding"/>
    <property type="evidence" value="ECO:0007669"/>
    <property type="project" value="UniProtKB-KW"/>
</dbReference>
<dbReference type="SUPFAM" id="SSF46626">
    <property type="entry name" value="Cytochrome c"/>
    <property type="match status" value="1"/>
</dbReference>
<protein>
    <recommendedName>
        <fullName evidence="6">Cytochrome c domain-containing protein</fullName>
    </recommendedName>
</protein>
<organism evidence="7 8">
    <name type="scientific">Chitinophaga lutea</name>
    <dbReference type="NCBI Taxonomy" id="2488634"/>
    <lineage>
        <taxon>Bacteria</taxon>
        <taxon>Pseudomonadati</taxon>
        <taxon>Bacteroidota</taxon>
        <taxon>Chitinophagia</taxon>
        <taxon>Chitinophagales</taxon>
        <taxon>Chitinophagaceae</taxon>
        <taxon>Chitinophaga</taxon>
    </lineage>
</organism>
<keyword evidence="3 4" id="KW-0408">Iron</keyword>
<dbReference type="AlphaFoldDB" id="A0A3N4PV92"/>
<comment type="caution">
    <text evidence="7">The sequence shown here is derived from an EMBL/GenBank/DDBJ whole genome shotgun (WGS) entry which is preliminary data.</text>
</comment>
<name>A0A3N4PV92_9BACT</name>
<reference evidence="7 8" key="1">
    <citation type="submission" date="2018-11" db="EMBL/GenBank/DDBJ databases">
        <title>Chitinophaga lutea sp.nov., isolate from arsenic contaminated soil.</title>
        <authorList>
            <person name="Zong Y."/>
        </authorList>
    </citation>
    <scope>NUCLEOTIDE SEQUENCE [LARGE SCALE GENOMIC DNA]</scope>
    <source>
        <strain evidence="7 8">ZY74</strain>
    </source>
</reference>
<sequence>MTRGNSDVTLRTKGRTVLCGFFYFWEMRGLSLIVILLSILACGTSKKELHPEWNTLHFGAFKIKAPPGWQIFRKNGADSYVGGLAKGLDTLWFDYGLYGVDLEEEIPVPLRFARDTVNGLIAHITIPENAGRDYISMVVPRVRKDTRFTIYGKGTLPVDTILRIFKSVTFETSDTTVNPALSPTKFSTMEQSGKSLLRANCLSCHSTKKHLTGPPLGDILLRRSDAWICGYLRNGLPEDSLRRRRELNDGLSCARFPHLSCDEIALMLEYIRDL</sequence>
<evidence type="ECO:0000256" key="2">
    <source>
        <dbReference type="ARBA" id="ARBA00022723"/>
    </source>
</evidence>
<keyword evidence="1 4" id="KW-0349">Heme</keyword>
<accession>A0A3N4PV92</accession>
<evidence type="ECO:0000256" key="3">
    <source>
        <dbReference type="ARBA" id="ARBA00023004"/>
    </source>
</evidence>
<keyword evidence="5" id="KW-1133">Transmembrane helix</keyword>
<keyword evidence="8" id="KW-1185">Reference proteome</keyword>
<evidence type="ECO:0000259" key="6">
    <source>
        <dbReference type="PROSITE" id="PS51007"/>
    </source>
</evidence>
<gene>
    <name evidence="7" type="ORF">EGT74_13420</name>
</gene>
<dbReference type="GO" id="GO:0020037">
    <property type="term" value="F:heme binding"/>
    <property type="evidence" value="ECO:0007669"/>
    <property type="project" value="InterPro"/>
</dbReference>
<dbReference type="PROSITE" id="PS51007">
    <property type="entry name" value="CYTC"/>
    <property type="match status" value="1"/>
</dbReference>
<dbReference type="Gene3D" id="1.10.760.10">
    <property type="entry name" value="Cytochrome c-like domain"/>
    <property type="match status" value="1"/>
</dbReference>
<keyword evidence="5" id="KW-0812">Transmembrane</keyword>
<keyword evidence="2 4" id="KW-0479">Metal-binding</keyword>
<proteinExistence type="predicted"/>
<dbReference type="InterPro" id="IPR009056">
    <property type="entry name" value="Cyt_c-like_dom"/>
</dbReference>
<evidence type="ECO:0000256" key="4">
    <source>
        <dbReference type="PROSITE-ProRule" id="PRU00433"/>
    </source>
</evidence>
<evidence type="ECO:0000313" key="8">
    <source>
        <dbReference type="Proteomes" id="UP000278351"/>
    </source>
</evidence>
<dbReference type="GO" id="GO:0009055">
    <property type="term" value="F:electron transfer activity"/>
    <property type="evidence" value="ECO:0007669"/>
    <property type="project" value="InterPro"/>
</dbReference>
<evidence type="ECO:0000313" key="7">
    <source>
        <dbReference type="EMBL" id="RPE08067.1"/>
    </source>
</evidence>
<evidence type="ECO:0000256" key="1">
    <source>
        <dbReference type="ARBA" id="ARBA00022617"/>
    </source>
</evidence>
<feature type="transmembrane region" description="Helical" evidence="5">
    <location>
        <begin position="21"/>
        <end position="41"/>
    </location>
</feature>
<dbReference type="Proteomes" id="UP000278351">
    <property type="component" value="Unassembled WGS sequence"/>
</dbReference>
<evidence type="ECO:0000256" key="5">
    <source>
        <dbReference type="SAM" id="Phobius"/>
    </source>
</evidence>
<dbReference type="EMBL" id="RPDH01000002">
    <property type="protein sequence ID" value="RPE08067.1"/>
    <property type="molecule type" value="Genomic_DNA"/>
</dbReference>
<dbReference type="InterPro" id="IPR036909">
    <property type="entry name" value="Cyt_c-like_dom_sf"/>
</dbReference>